<dbReference type="Gene3D" id="1.10.287.70">
    <property type="match status" value="1"/>
</dbReference>
<keyword evidence="2" id="KW-1133">Transmembrane helix</keyword>
<dbReference type="Proteomes" id="UP001189429">
    <property type="component" value="Unassembled WGS sequence"/>
</dbReference>
<evidence type="ECO:0000256" key="2">
    <source>
        <dbReference type="SAM" id="Phobius"/>
    </source>
</evidence>
<reference evidence="3" key="1">
    <citation type="submission" date="2023-10" db="EMBL/GenBank/DDBJ databases">
        <authorList>
            <person name="Chen Y."/>
            <person name="Shah S."/>
            <person name="Dougan E. K."/>
            <person name="Thang M."/>
            <person name="Chan C."/>
        </authorList>
    </citation>
    <scope>NUCLEOTIDE SEQUENCE [LARGE SCALE GENOMIC DNA]</scope>
</reference>
<evidence type="ECO:0008006" key="5">
    <source>
        <dbReference type="Google" id="ProtNLM"/>
    </source>
</evidence>
<feature type="transmembrane region" description="Helical" evidence="2">
    <location>
        <begin position="564"/>
        <end position="584"/>
    </location>
</feature>
<evidence type="ECO:0000313" key="3">
    <source>
        <dbReference type="EMBL" id="CAK0816230.1"/>
    </source>
</evidence>
<organism evidence="3 4">
    <name type="scientific">Prorocentrum cordatum</name>
    <dbReference type="NCBI Taxonomy" id="2364126"/>
    <lineage>
        <taxon>Eukaryota</taxon>
        <taxon>Sar</taxon>
        <taxon>Alveolata</taxon>
        <taxon>Dinophyceae</taxon>
        <taxon>Prorocentrales</taxon>
        <taxon>Prorocentraceae</taxon>
        <taxon>Prorocentrum</taxon>
    </lineage>
</organism>
<feature type="compositionally biased region" description="Low complexity" evidence="1">
    <location>
        <begin position="25"/>
        <end position="47"/>
    </location>
</feature>
<sequence>MPFFSPSRIGAARSLARGPSTTRQGGPAPAGAGAPGALAAPEPAAGPEQSFERVPAVEVGADAAYVDSDRASTTWATPLGPRWWPPLWTGGPCARTARACRGTTAARSAERGTGARGTGASAAGGHLLRFPDYCGEKWCFVDGDRCARPDVKESLHLPGLYFSYATCGNLGFFSEAFDVTGFLPIYLPYMQLSSHGKPVGYSVVSKSSETSNKALRAMLMMGSYVLEVMGVPDKEVWYRELSDESLSLESDEYTTCVHDVALANLDMCIGDWWLTQEASDLEVPFVPVYHEDIKLILRRQPLRDTSFDSALAKFTSGLTRAIEPFEPDLWACILVTMLAASLIMAIVERDHGAPFAVGEAIYLASASFASFGSAYEPRTPGGRVMGLGIAFFLTVVGASFTANTAQFFIQVASSRVEYQSLQEVLDAGKKVCVGAAGLKRALLGKYPTLRELGEEVELQDGEFPNMELHNCYGWVGPKDLVVDAWHSNALDSCEYEFVGHSVHQFFMGYYVTPSLFHPAAYAVSLLRGNGTWSQIHQEVWPNEVTGCTSEAQEGPMRLSAEHMLGPNAFLLLCCLLSLLLHFFCQVARRVRGMASLAAESEGSSSAGSSAGGTPADSAEDT</sequence>
<proteinExistence type="predicted"/>
<dbReference type="EMBL" id="CAUYUJ010006136">
    <property type="protein sequence ID" value="CAK0816230.1"/>
    <property type="molecule type" value="Genomic_DNA"/>
</dbReference>
<keyword evidence="2" id="KW-0812">Transmembrane</keyword>
<name>A0ABN9RB95_9DINO</name>
<feature type="region of interest" description="Disordered" evidence="1">
    <location>
        <begin position="1"/>
        <end position="51"/>
    </location>
</feature>
<feature type="region of interest" description="Disordered" evidence="1">
    <location>
        <begin position="599"/>
        <end position="621"/>
    </location>
</feature>
<protein>
    <recommendedName>
        <fullName evidence="5">Ionotropic glutamate receptor C-terminal domain-containing protein</fullName>
    </recommendedName>
</protein>
<comment type="caution">
    <text evidence="3">The sequence shown here is derived from an EMBL/GenBank/DDBJ whole genome shotgun (WGS) entry which is preliminary data.</text>
</comment>
<evidence type="ECO:0000313" key="4">
    <source>
        <dbReference type="Proteomes" id="UP001189429"/>
    </source>
</evidence>
<evidence type="ECO:0000256" key="1">
    <source>
        <dbReference type="SAM" id="MobiDB-lite"/>
    </source>
</evidence>
<gene>
    <name evidence="3" type="ORF">PCOR1329_LOCUS19261</name>
</gene>
<accession>A0ABN9RB95</accession>
<keyword evidence="2" id="KW-0472">Membrane</keyword>
<keyword evidence="4" id="KW-1185">Reference proteome</keyword>